<accession>A0AA35YB63</accession>
<organism evidence="2 3">
    <name type="scientific">Lactuca saligna</name>
    <name type="common">Willowleaf lettuce</name>
    <dbReference type="NCBI Taxonomy" id="75948"/>
    <lineage>
        <taxon>Eukaryota</taxon>
        <taxon>Viridiplantae</taxon>
        <taxon>Streptophyta</taxon>
        <taxon>Embryophyta</taxon>
        <taxon>Tracheophyta</taxon>
        <taxon>Spermatophyta</taxon>
        <taxon>Magnoliopsida</taxon>
        <taxon>eudicotyledons</taxon>
        <taxon>Gunneridae</taxon>
        <taxon>Pentapetalae</taxon>
        <taxon>asterids</taxon>
        <taxon>campanulids</taxon>
        <taxon>Asterales</taxon>
        <taxon>Asteraceae</taxon>
        <taxon>Cichorioideae</taxon>
        <taxon>Cichorieae</taxon>
        <taxon>Lactucinae</taxon>
        <taxon>Lactuca</taxon>
    </lineage>
</organism>
<dbReference type="AlphaFoldDB" id="A0AA35YB63"/>
<proteinExistence type="predicted"/>
<dbReference type="Proteomes" id="UP001177003">
    <property type="component" value="Chromosome 0"/>
</dbReference>
<evidence type="ECO:0000313" key="2">
    <source>
        <dbReference type="EMBL" id="CAI9265726.1"/>
    </source>
</evidence>
<feature type="region of interest" description="Disordered" evidence="1">
    <location>
        <begin position="142"/>
        <end position="249"/>
    </location>
</feature>
<protein>
    <submittedName>
        <fullName evidence="2">Uncharacterized protein</fullName>
    </submittedName>
</protein>
<keyword evidence="3" id="KW-1185">Reference proteome</keyword>
<reference evidence="2" key="1">
    <citation type="submission" date="2023-04" db="EMBL/GenBank/DDBJ databases">
        <authorList>
            <person name="Vijverberg K."/>
            <person name="Xiong W."/>
            <person name="Schranz E."/>
        </authorList>
    </citation>
    <scope>NUCLEOTIDE SEQUENCE</scope>
</reference>
<evidence type="ECO:0000313" key="3">
    <source>
        <dbReference type="Proteomes" id="UP001177003"/>
    </source>
</evidence>
<name>A0AA35YB63_LACSI</name>
<feature type="region of interest" description="Disordered" evidence="1">
    <location>
        <begin position="1"/>
        <end position="27"/>
    </location>
</feature>
<feature type="compositionally biased region" description="Pro residues" evidence="1">
    <location>
        <begin position="170"/>
        <end position="203"/>
    </location>
</feature>
<evidence type="ECO:0000256" key="1">
    <source>
        <dbReference type="SAM" id="MobiDB-lite"/>
    </source>
</evidence>
<sequence length="282" mass="30745">MESVSYSRKSQVLSTGIRAPNPMGGESNEATAVKKMEEHVGVIQIQLNSHGRDIQEMKLRLDTFLQRQDDMRATMAKLLERAEGIDGVGKGSSGPPKSELVTPQGNTVMKLGEACASIGEGMIGNMAEIANEKMMREIAIEKEESDDEEEESLEVIELESESEAALQLPSLPPTQPTPPTSPPPLASPSPPQPPSTLLSPPPLRVENSSAKKILNIRDANQEARKLEMSLSNGHKLPPPPPPLLPPSSPEIEAVNEARMNSISNQEELIWSLRKQQEAFPRK</sequence>
<dbReference type="EMBL" id="OX465086">
    <property type="protein sequence ID" value="CAI9265726.1"/>
    <property type="molecule type" value="Genomic_DNA"/>
</dbReference>
<feature type="compositionally biased region" description="Acidic residues" evidence="1">
    <location>
        <begin position="143"/>
        <end position="162"/>
    </location>
</feature>
<gene>
    <name evidence="2" type="ORF">LSALG_LOCUS6317</name>
</gene>
<feature type="compositionally biased region" description="Polar residues" evidence="1">
    <location>
        <begin position="1"/>
        <end position="14"/>
    </location>
</feature>
<feature type="compositionally biased region" description="Pro residues" evidence="1">
    <location>
        <begin position="236"/>
        <end position="248"/>
    </location>
</feature>